<dbReference type="EMBL" id="JANKBY010000084">
    <property type="protein sequence ID" value="MCR1822851.1"/>
    <property type="molecule type" value="Genomic_DNA"/>
</dbReference>
<keyword evidence="3 12" id="KW-0963">Cytoplasm</keyword>
<keyword evidence="9 12" id="KW-0234">DNA repair</keyword>
<dbReference type="GO" id="GO:0009432">
    <property type="term" value="P:SOS response"/>
    <property type="evidence" value="ECO:0007669"/>
    <property type="project" value="UniProtKB-UniRule"/>
</dbReference>
<feature type="coiled-coil region" evidence="14">
    <location>
        <begin position="614"/>
        <end position="653"/>
    </location>
</feature>
<feature type="domain" description="Helicase C-terminal" evidence="17">
    <location>
        <begin position="428"/>
        <end position="594"/>
    </location>
</feature>
<dbReference type="GO" id="GO:0016887">
    <property type="term" value="F:ATP hydrolysis activity"/>
    <property type="evidence" value="ECO:0007669"/>
    <property type="project" value="InterPro"/>
</dbReference>
<dbReference type="SMART" id="SM00487">
    <property type="entry name" value="DEXDc"/>
    <property type="match status" value="1"/>
</dbReference>
<dbReference type="Gene3D" id="3.40.50.300">
    <property type="entry name" value="P-loop containing nucleotide triphosphate hydrolases"/>
    <property type="match status" value="3"/>
</dbReference>
<dbReference type="InterPro" id="IPR041471">
    <property type="entry name" value="UvrB_inter"/>
</dbReference>
<keyword evidence="8 12" id="KW-0267">Excision nuclease</keyword>
<dbReference type="Pfam" id="PF02151">
    <property type="entry name" value="UVR"/>
    <property type="match status" value="1"/>
</dbReference>
<dbReference type="Pfam" id="PF17757">
    <property type="entry name" value="UvrB_inter"/>
    <property type="match status" value="1"/>
</dbReference>
<dbReference type="Pfam" id="PF12344">
    <property type="entry name" value="UvrB"/>
    <property type="match status" value="1"/>
</dbReference>
<evidence type="ECO:0000256" key="8">
    <source>
        <dbReference type="ARBA" id="ARBA00022881"/>
    </source>
</evidence>
<dbReference type="NCBIfam" id="TIGR00631">
    <property type="entry name" value="uvrb"/>
    <property type="match status" value="1"/>
</dbReference>
<name>A0A9X2MAW8_9FIRM</name>
<evidence type="ECO:0000259" key="17">
    <source>
        <dbReference type="PROSITE" id="PS51194"/>
    </source>
</evidence>
<evidence type="ECO:0000256" key="6">
    <source>
        <dbReference type="ARBA" id="ARBA00022769"/>
    </source>
</evidence>
<evidence type="ECO:0000256" key="4">
    <source>
        <dbReference type="ARBA" id="ARBA00022741"/>
    </source>
</evidence>
<dbReference type="GO" id="GO:0009380">
    <property type="term" value="C:excinuclease repair complex"/>
    <property type="evidence" value="ECO:0007669"/>
    <property type="project" value="InterPro"/>
</dbReference>
<evidence type="ECO:0000256" key="1">
    <source>
        <dbReference type="ARBA" id="ARBA00004496"/>
    </source>
</evidence>
<dbReference type="RefSeq" id="WP_074429932.1">
    <property type="nucleotide sequence ID" value="NZ_JANKBY010000084.1"/>
</dbReference>
<dbReference type="InterPro" id="IPR001943">
    <property type="entry name" value="UVR_dom"/>
</dbReference>
<keyword evidence="18" id="KW-0378">Hydrolase</keyword>
<dbReference type="AlphaFoldDB" id="A0A9X2MAW8"/>
<evidence type="ECO:0000256" key="11">
    <source>
        <dbReference type="ARBA" id="ARBA00029504"/>
    </source>
</evidence>
<dbReference type="InterPro" id="IPR014001">
    <property type="entry name" value="Helicase_ATP-bd"/>
</dbReference>
<dbReference type="PROSITE" id="PS51192">
    <property type="entry name" value="HELICASE_ATP_BIND_1"/>
    <property type="match status" value="1"/>
</dbReference>
<dbReference type="Gene3D" id="4.10.860.10">
    <property type="entry name" value="UVR domain"/>
    <property type="match status" value="1"/>
</dbReference>
<keyword evidence="7 12" id="KW-0067">ATP-binding</keyword>
<protein>
    <recommendedName>
        <fullName evidence="11 12">UvrABC system protein B</fullName>
        <shortName evidence="12">Protein UvrB</shortName>
    </recommendedName>
    <alternativeName>
        <fullName evidence="12">Excinuclease ABC subunit B</fullName>
    </alternativeName>
</protein>
<feature type="domain" description="UVR" evidence="15">
    <location>
        <begin position="618"/>
        <end position="653"/>
    </location>
</feature>
<accession>A0A9X2MAW8</accession>
<comment type="subunit">
    <text evidence="10 12 13">Forms a heterotetramer with UvrA during the search for lesions. Interacts with UvrC in an incision complex.</text>
</comment>
<evidence type="ECO:0000256" key="9">
    <source>
        <dbReference type="ARBA" id="ARBA00023204"/>
    </source>
</evidence>
<dbReference type="SUPFAM" id="SSF46600">
    <property type="entry name" value="C-terminal UvrC-binding domain of UvrB"/>
    <property type="match status" value="1"/>
</dbReference>
<feature type="short sequence motif" description="Beta-hairpin" evidence="12">
    <location>
        <begin position="90"/>
        <end position="113"/>
    </location>
</feature>
<feature type="domain" description="Helicase ATP-binding" evidence="16">
    <location>
        <begin position="24"/>
        <end position="158"/>
    </location>
</feature>
<comment type="similarity">
    <text evidence="2 12 13">Belongs to the UvrB family.</text>
</comment>
<dbReference type="Pfam" id="PF04851">
    <property type="entry name" value="ResIII"/>
    <property type="match status" value="1"/>
</dbReference>
<evidence type="ECO:0000256" key="12">
    <source>
        <dbReference type="HAMAP-Rule" id="MF_00204"/>
    </source>
</evidence>
<evidence type="ECO:0000256" key="7">
    <source>
        <dbReference type="ARBA" id="ARBA00022840"/>
    </source>
</evidence>
<sequence>MDFEIQSAFKPTGDQPEAIKEIVTSINNDEKFQTLLGVTGSGKTFTMANIIREVKKPTLILAHNKTLAAQLYSEFKEFFPNNAVEYFVSYYDYYQPEAYVASSDTYIEKDASINDEIDKLRHSATASILERDDVIVVSSVSCIYGIGDPDDYKKLMLSIRTGMEIDRDTLIRKLVDIQYERNDINFVRGTFRVRGDILELFPASDDEKAIRIEFFGDEIDRIVEIDYVTGKILGTRSYVAVFPASHYVTTPEKVAHAVEAIEKELAETVQSFKNNDKLLEAQRIEQRTKYDIEMLNEIGTCQGIENYSRHITGREEGEKPYTLMSFFPDDFLLIVDESHVTIPQVRGMYAGDRSRKQSLIENGFRLPSAYDNRPLNFAEFEENINQVLFVSATPGPYEIEHSTTVAQQIIRPTGLLDPIIEVRPIENQIDNLVGEINKVTEKGERVLITTLTKKMSEDLTNYLKEIGIKVKYLHSDIDTLERTEIIRDLRLGKFDVLVGINLLREGLDIPEVSLVAILDADKEGFLRSETSLIQTVGRAARNSEGRVIMYADKITRSMAATIEETKRRREIQSQYNEENGIIPKTIVKEVRDSIETLKPADEEVVFGISESEDEYEVQNNIEALQKEMMEAAQNLQFERAAQLRDKIKELEERIKN</sequence>
<evidence type="ECO:0000256" key="10">
    <source>
        <dbReference type="ARBA" id="ARBA00026033"/>
    </source>
</evidence>
<dbReference type="GO" id="GO:0005524">
    <property type="term" value="F:ATP binding"/>
    <property type="evidence" value="ECO:0007669"/>
    <property type="project" value="UniProtKB-UniRule"/>
</dbReference>
<evidence type="ECO:0000259" key="15">
    <source>
        <dbReference type="PROSITE" id="PS50151"/>
    </source>
</evidence>
<keyword evidence="14" id="KW-0175">Coiled coil</keyword>
<evidence type="ECO:0000256" key="14">
    <source>
        <dbReference type="SAM" id="Coils"/>
    </source>
</evidence>
<dbReference type="InterPro" id="IPR006935">
    <property type="entry name" value="Helicase/UvrB_N"/>
</dbReference>
<evidence type="ECO:0000256" key="13">
    <source>
        <dbReference type="RuleBase" id="RU003587"/>
    </source>
</evidence>
<dbReference type="Proteomes" id="UP001140817">
    <property type="component" value="Unassembled WGS sequence"/>
</dbReference>
<dbReference type="InterPro" id="IPR027417">
    <property type="entry name" value="P-loop_NTPase"/>
</dbReference>
<proteinExistence type="inferred from homology"/>
<dbReference type="SMART" id="SM00490">
    <property type="entry name" value="HELICc"/>
    <property type="match status" value="1"/>
</dbReference>
<dbReference type="Pfam" id="PF00271">
    <property type="entry name" value="Helicase_C"/>
    <property type="match status" value="1"/>
</dbReference>
<dbReference type="NCBIfam" id="NF003673">
    <property type="entry name" value="PRK05298.1"/>
    <property type="match status" value="1"/>
</dbReference>
<evidence type="ECO:0000259" key="16">
    <source>
        <dbReference type="PROSITE" id="PS51192"/>
    </source>
</evidence>
<dbReference type="CDD" id="cd18790">
    <property type="entry name" value="SF2_C_UvrB"/>
    <property type="match status" value="1"/>
</dbReference>
<dbReference type="GO" id="GO:0009381">
    <property type="term" value="F:excinuclease ABC activity"/>
    <property type="evidence" value="ECO:0007669"/>
    <property type="project" value="UniProtKB-UniRule"/>
</dbReference>
<keyword evidence="4 12" id="KW-0547">Nucleotide-binding</keyword>
<dbReference type="InterPro" id="IPR024759">
    <property type="entry name" value="UvrB_YAD/RRR_dom"/>
</dbReference>
<gene>
    <name evidence="12 18" type="primary">uvrB</name>
    <name evidence="18" type="ORF">NSA58_08630</name>
</gene>
<dbReference type="PROSITE" id="PS51194">
    <property type="entry name" value="HELICASE_CTER"/>
    <property type="match status" value="1"/>
</dbReference>
<keyword evidence="5 12" id="KW-0227">DNA damage</keyword>
<dbReference type="InterPro" id="IPR001650">
    <property type="entry name" value="Helicase_C-like"/>
</dbReference>
<evidence type="ECO:0000313" key="19">
    <source>
        <dbReference type="Proteomes" id="UP001140817"/>
    </source>
</evidence>
<evidence type="ECO:0000256" key="2">
    <source>
        <dbReference type="ARBA" id="ARBA00008533"/>
    </source>
</evidence>
<evidence type="ECO:0000313" key="18">
    <source>
        <dbReference type="EMBL" id="MCR1822851.1"/>
    </source>
</evidence>
<dbReference type="PANTHER" id="PTHR24029:SF0">
    <property type="entry name" value="UVRABC SYSTEM PROTEIN B"/>
    <property type="match status" value="1"/>
</dbReference>
<comment type="domain">
    <text evidence="12">The beta-hairpin motif is involved in DNA binding.</text>
</comment>
<dbReference type="GO" id="GO:0005737">
    <property type="term" value="C:cytoplasm"/>
    <property type="evidence" value="ECO:0007669"/>
    <property type="project" value="UniProtKB-SubCell"/>
</dbReference>
<dbReference type="GO" id="GO:0003677">
    <property type="term" value="F:DNA binding"/>
    <property type="evidence" value="ECO:0007669"/>
    <property type="project" value="UniProtKB-UniRule"/>
</dbReference>
<dbReference type="InterPro" id="IPR036876">
    <property type="entry name" value="UVR_dom_sf"/>
</dbReference>
<keyword evidence="6 12" id="KW-0228">DNA excision</keyword>
<organism evidence="18 19">
    <name type="scientific">Terrisporobacter muris</name>
    <dbReference type="NCBI Taxonomy" id="2963284"/>
    <lineage>
        <taxon>Bacteria</taxon>
        <taxon>Bacillati</taxon>
        <taxon>Bacillota</taxon>
        <taxon>Clostridia</taxon>
        <taxon>Peptostreptococcales</taxon>
        <taxon>Peptostreptococcaceae</taxon>
        <taxon>Terrisporobacter</taxon>
    </lineage>
</organism>
<dbReference type="PROSITE" id="PS50151">
    <property type="entry name" value="UVR"/>
    <property type="match status" value="1"/>
</dbReference>
<comment type="subcellular location">
    <subcellularLocation>
        <location evidence="1 12 13">Cytoplasm</location>
    </subcellularLocation>
</comment>
<comment type="caution">
    <text evidence="18">The sequence shown here is derived from an EMBL/GenBank/DDBJ whole genome shotgun (WGS) entry which is preliminary data.</text>
</comment>
<dbReference type="PANTHER" id="PTHR24029">
    <property type="entry name" value="UVRABC SYSTEM PROTEIN B"/>
    <property type="match status" value="1"/>
</dbReference>
<dbReference type="HAMAP" id="MF_00204">
    <property type="entry name" value="UvrB"/>
    <property type="match status" value="1"/>
</dbReference>
<evidence type="ECO:0000256" key="5">
    <source>
        <dbReference type="ARBA" id="ARBA00022763"/>
    </source>
</evidence>
<dbReference type="CDD" id="cd17916">
    <property type="entry name" value="DEXHc_UvrB"/>
    <property type="match status" value="1"/>
</dbReference>
<keyword evidence="19" id="KW-1185">Reference proteome</keyword>
<keyword evidence="12 13" id="KW-0742">SOS response</keyword>
<evidence type="ECO:0000256" key="3">
    <source>
        <dbReference type="ARBA" id="ARBA00022490"/>
    </source>
</evidence>
<reference evidence="18" key="1">
    <citation type="submission" date="2022-07" db="EMBL/GenBank/DDBJ databases">
        <title>Enhanced cultured diversity of the mouse gut microbiota enables custom-made synthetic communities.</title>
        <authorList>
            <person name="Afrizal A."/>
        </authorList>
    </citation>
    <scope>NUCLEOTIDE SEQUENCE</scope>
    <source>
        <strain evidence="18">DSM 29186</strain>
    </source>
</reference>
<comment type="function">
    <text evidence="12">The UvrABC repair system catalyzes the recognition and processing of DNA lesions. A damage recognition complex composed of 2 UvrA and 2 UvrB subunits scans DNA for abnormalities. Upon binding of the UvrA(2)B(2) complex to a putative damaged site, the DNA wraps around one UvrB monomer. DNA wrap is dependent on ATP binding by UvrB and probably causes local melting of the DNA helix, facilitating insertion of UvrB beta-hairpin between the DNA strands. Then UvrB probes one DNA strand for the presence of a lesion. If a lesion is found the UvrA subunits dissociate and the UvrB-DNA preincision complex is formed. This complex is subsequently bound by UvrC and the second UvrB is released. If no lesion is found, the DNA wraps around the other UvrB subunit that will check the other stand for damage.</text>
</comment>
<dbReference type="InterPro" id="IPR004807">
    <property type="entry name" value="UvrB"/>
</dbReference>
<dbReference type="GO" id="GO:0006289">
    <property type="term" value="P:nucleotide-excision repair"/>
    <property type="evidence" value="ECO:0007669"/>
    <property type="project" value="UniProtKB-UniRule"/>
</dbReference>
<feature type="binding site" evidence="12">
    <location>
        <begin position="37"/>
        <end position="44"/>
    </location>
    <ligand>
        <name>ATP</name>
        <dbReference type="ChEBI" id="CHEBI:30616"/>
    </ligand>
</feature>
<dbReference type="SUPFAM" id="SSF52540">
    <property type="entry name" value="P-loop containing nucleoside triphosphate hydrolases"/>
    <property type="match status" value="2"/>
</dbReference>